<organism evidence="2 3">
    <name type="scientific">Desulfonema magnum</name>
    <dbReference type="NCBI Taxonomy" id="45655"/>
    <lineage>
        <taxon>Bacteria</taxon>
        <taxon>Pseudomonadati</taxon>
        <taxon>Thermodesulfobacteriota</taxon>
        <taxon>Desulfobacteria</taxon>
        <taxon>Desulfobacterales</taxon>
        <taxon>Desulfococcaceae</taxon>
        <taxon>Desulfonema</taxon>
    </lineage>
</organism>
<dbReference type="PANTHER" id="PTHR12121:SF36">
    <property type="entry name" value="ENDONUCLEASE_EXONUCLEASE_PHOSPHATASE DOMAIN-CONTAINING PROTEIN"/>
    <property type="match status" value="1"/>
</dbReference>
<gene>
    <name evidence="2" type="ORF">dnm_079630</name>
</gene>
<sequence>MLSVLTFNLRFGLANDGPNNWSRRKKAFPSLLKTYQADFISFQEANDFQTDFLKKILNEYNVIGEKKAVLPFWQNNIIFYKKTWKCVYHEHFFLSPTPTIPSRSRKSRWPRQCTMGIFKKEDMSVICINTHFDFDAEVQTESARIITERLSHLPSDLPAFLMGDFNASPSDPCYKIFTEQIREPTVTEGNFKNIFEEPFPGTFHGFTGRTDGDHIDWILYRGRLVPKHAKIIQDMFDGIYPSDHFPLHVTFI</sequence>
<keyword evidence="2" id="KW-0378">Hydrolase</keyword>
<protein>
    <submittedName>
        <fullName evidence="2">Endonuclease/exonuclease/phosphatase</fullName>
    </submittedName>
</protein>
<dbReference type="GO" id="GO:0000175">
    <property type="term" value="F:3'-5'-RNA exonuclease activity"/>
    <property type="evidence" value="ECO:0007669"/>
    <property type="project" value="TreeGrafter"/>
</dbReference>
<reference evidence="2" key="1">
    <citation type="journal article" date="2021" name="Microb. Physiol.">
        <title>Proteogenomic Insights into the Physiology of Marine, Sulfate-Reducing, Filamentous Desulfonema limicola and Desulfonema magnum.</title>
        <authorList>
            <person name="Schnaars V."/>
            <person name="Wohlbrand L."/>
            <person name="Scheve S."/>
            <person name="Hinrichs C."/>
            <person name="Reinhardt R."/>
            <person name="Rabus R."/>
        </authorList>
    </citation>
    <scope>NUCLEOTIDE SEQUENCE</scope>
    <source>
        <strain evidence="2">4be13</strain>
    </source>
</reference>
<dbReference type="CDD" id="cd09083">
    <property type="entry name" value="EEP-1"/>
    <property type="match status" value="1"/>
</dbReference>
<dbReference type="KEGG" id="dmm:dnm_079630"/>
<dbReference type="PANTHER" id="PTHR12121">
    <property type="entry name" value="CARBON CATABOLITE REPRESSOR PROTEIN 4"/>
    <property type="match status" value="1"/>
</dbReference>
<keyword evidence="3" id="KW-1185">Reference proteome</keyword>
<dbReference type="Pfam" id="PF03372">
    <property type="entry name" value="Exo_endo_phos"/>
    <property type="match status" value="1"/>
</dbReference>
<keyword evidence="2" id="KW-0540">Nuclease</keyword>
<dbReference type="GO" id="GO:0004519">
    <property type="term" value="F:endonuclease activity"/>
    <property type="evidence" value="ECO:0007669"/>
    <property type="project" value="UniProtKB-KW"/>
</dbReference>
<proteinExistence type="predicted"/>
<dbReference type="InterPro" id="IPR005135">
    <property type="entry name" value="Endo/exonuclease/phosphatase"/>
</dbReference>
<keyword evidence="2" id="KW-0255">Endonuclease</keyword>
<dbReference type="SUPFAM" id="SSF56219">
    <property type="entry name" value="DNase I-like"/>
    <property type="match status" value="1"/>
</dbReference>
<dbReference type="EMBL" id="CP061800">
    <property type="protein sequence ID" value="QTA91889.1"/>
    <property type="molecule type" value="Genomic_DNA"/>
</dbReference>
<evidence type="ECO:0000313" key="2">
    <source>
        <dbReference type="EMBL" id="QTA91889.1"/>
    </source>
</evidence>
<evidence type="ECO:0000259" key="1">
    <source>
        <dbReference type="Pfam" id="PF03372"/>
    </source>
</evidence>
<dbReference type="AlphaFoldDB" id="A0A975GSC5"/>
<evidence type="ECO:0000313" key="3">
    <source>
        <dbReference type="Proteomes" id="UP000663722"/>
    </source>
</evidence>
<feature type="domain" description="Endonuclease/exonuclease/phosphatase" evidence="1">
    <location>
        <begin position="5"/>
        <end position="244"/>
    </location>
</feature>
<dbReference type="InterPro" id="IPR036691">
    <property type="entry name" value="Endo/exonu/phosph_ase_sf"/>
</dbReference>
<accession>A0A975GSC5</accession>
<name>A0A975GSC5_9BACT</name>
<dbReference type="RefSeq" id="WP_207679481.1">
    <property type="nucleotide sequence ID" value="NZ_CP061800.1"/>
</dbReference>
<dbReference type="InterPro" id="IPR050410">
    <property type="entry name" value="CCR4/nocturin_mRNA_transcr"/>
</dbReference>
<dbReference type="Gene3D" id="3.60.10.10">
    <property type="entry name" value="Endonuclease/exonuclease/phosphatase"/>
    <property type="match status" value="1"/>
</dbReference>
<dbReference type="Proteomes" id="UP000663722">
    <property type="component" value="Chromosome"/>
</dbReference>